<dbReference type="RefSeq" id="WP_188073881.1">
    <property type="nucleotide sequence ID" value="NZ_BSPS01000041.1"/>
</dbReference>
<organism evidence="1 2">
    <name type="scientific">Sphingobium jiangsuense</name>
    <dbReference type="NCBI Taxonomy" id="870476"/>
    <lineage>
        <taxon>Bacteria</taxon>
        <taxon>Pseudomonadati</taxon>
        <taxon>Pseudomonadota</taxon>
        <taxon>Alphaproteobacteria</taxon>
        <taxon>Sphingomonadales</taxon>
        <taxon>Sphingomonadaceae</taxon>
        <taxon>Sphingobium</taxon>
    </lineage>
</organism>
<dbReference type="EMBL" id="JACIDT010000028">
    <property type="protein sequence ID" value="MBB3928610.1"/>
    <property type="molecule type" value="Genomic_DNA"/>
</dbReference>
<proteinExistence type="predicted"/>
<name>A0A7W6BK89_9SPHN</name>
<sequence>MDQTDHRNGVPATGAARLYSETPIDERGNFHYQGDLQQRNESLTSLAGRIGQHLHALFPAMRFSISTERFAGGRKITAELLDAPDDLTGREAQQEFTVRVRDQMERFGFCRSNLLQDFHTCSFFCEVRIGQAYWTTQAKRQGARSRIEPLVSLAAFRHRLKPGDRMKLIEGPAWHRAIGTMRTVEAVRSKDIIFEGKIYLDLPRAAQFACDGKLVEFAIGTEQEPGAHLLYEWLPQKAA</sequence>
<gene>
    <name evidence="1" type="ORF">GGR43_004355</name>
</gene>
<reference evidence="1 2" key="1">
    <citation type="submission" date="2020-08" db="EMBL/GenBank/DDBJ databases">
        <title>Genomic Encyclopedia of Type Strains, Phase IV (KMG-IV): sequencing the most valuable type-strain genomes for metagenomic binning, comparative biology and taxonomic classification.</title>
        <authorList>
            <person name="Goeker M."/>
        </authorList>
    </citation>
    <scope>NUCLEOTIDE SEQUENCE [LARGE SCALE GENOMIC DNA]</scope>
    <source>
        <strain evidence="1 2">DSM 26189</strain>
    </source>
</reference>
<evidence type="ECO:0000313" key="2">
    <source>
        <dbReference type="Proteomes" id="UP000571950"/>
    </source>
</evidence>
<dbReference type="AlphaFoldDB" id="A0A7W6BK89"/>
<dbReference type="Proteomes" id="UP000571950">
    <property type="component" value="Unassembled WGS sequence"/>
</dbReference>
<accession>A0A7W6BK89</accession>
<comment type="caution">
    <text evidence="1">The sequence shown here is derived from an EMBL/GenBank/DDBJ whole genome shotgun (WGS) entry which is preliminary data.</text>
</comment>
<keyword evidence="2" id="KW-1185">Reference proteome</keyword>
<evidence type="ECO:0000313" key="1">
    <source>
        <dbReference type="EMBL" id="MBB3928610.1"/>
    </source>
</evidence>
<protein>
    <submittedName>
        <fullName evidence="1">Uncharacterized protein</fullName>
    </submittedName>
</protein>